<dbReference type="InterPro" id="IPR051532">
    <property type="entry name" value="Ester_Hydrolysis_Enzymes"/>
</dbReference>
<dbReference type="GO" id="GO:0016787">
    <property type="term" value="F:hydrolase activity"/>
    <property type="evidence" value="ECO:0007669"/>
    <property type="project" value="UniProtKB-KW"/>
</dbReference>
<keyword evidence="2" id="KW-0378">Hydrolase</keyword>
<dbReference type="Gene3D" id="3.40.50.1110">
    <property type="entry name" value="SGNH hydrolase"/>
    <property type="match status" value="1"/>
</dbReference>
<dbReference type="Proteomes" id="UP001596978">
    <property type="component" value="Unassembled WGS sequence"/>
</dbReference>
<evidence type="ECO:0000313" key="3">
    <source>
        <dbReference type="Proteomes" id="UP001596978"/>
    </source>
</evidence>
<dbReference type="PANTHER" id="PTHR30383">
    <property type="entry name" value="THIOESTERASE 1/PROTEASE 1/LYSOPHOSPHOLIPASE L1"/>
    <property type="match status" value="1"/>
</dbReference>
<organism evidence="2 3">
    <name type="scientific">Sungkyunkwania multivorans</name>
    <dbReference type="NCBI Taxonomy" id="1173618"/>
    <lineage>
        <taxon>Bacteria</taxon>
        <taxon>Pseudomonadati</taxon>
        <taxon>Bacteroidota</taxon>
        <taxon>Flavobacteriia</taxon>
        <taxon>Flavobacteriales</taxon>
        <taxon>Flavobacteriaceae</taxon>
        <taxon>Sungkyunkwania</taxon>
    </lineage>
</organism>
<dbReference type="InterPro" id="IPR036514">
    <property type="entry name" value="SGNH_hydro_sf"/>
</dbReference>
<comment type="caution">
    <text evidence="2">The sequence shown here is derived from an EMBL/GenBank/DDBJ whole genome shotgun (WGS) entry which is preliminary data.</text>
</comment>
<gene>
    <name evidence="2" type="ORF">ACFQ1M_06130</name>
</gene>
<name>A0ABW3CX57_9FLAO</name>
<accession>A0ABW3CX57</accession>
<proteinExistence type="predicted"/>
<feature type="domain" description="SGNH hydrolase-type esterase" evidence="1">
    <location>
        <begin position="56"/>
        <end position="239"/>
    </location>
</feature>
<dbReference type="EMBL" id="JBHTJH010000004">
    <property type="protein sequence ID" value="MFD0861777.1"/>
    <property type="molecule type" value="Genomic_DNA"/>
</dbReference>
<keyword evidence="3" id="KW-1185">Reference proteome</keyword>
<dbReference type="CDD" id="cd01836">
    <property type="entry name" value="FeeA_FeeB_like"/>
    <property type="match status" value="1"/>
</dbReference>
<reference evidence="3" key="1">
    <citation type="journal article" date="2019" name="Int. J. Syst. Evol. Microbiol.">
        <title>The Global Catalogue of Microorganisms (GCM) 10K type strain sequencing project: providing services to taxonomists for standard genome sequencing and annotation.</title>
        <authorList>
            <consortium name="The Broad Institute Genomics Platform"/>
            <consortium name="The Broad Institute Genome Sequencing Center for Infectious Disease"/>
            <person name="Wu L."/>
            <person name="Ma J."/>
        </authorList>
    </citation>
    <scope>NUCLEOTIDE SEQUENCE [LARGE SCALE GENOMIC DNA]</scope>
    <source>
        <strain evidence="3">CCUG 62952</strain>
    </source>
</reference>
<evidence type="ECO:0000313" key="2">
    <source>
        <dbReference type="EMBL" id="MFD0861777.1"/>
    </source>
</evidence>
<dbReference type="InterPro" id="IPR013830">
    <property type="entry name" value="SGNH_hydro"/>
</dbReference>
<dbReference type="Pfam" id="PF13472">
    <property type="entry name" value="Lipase_GDSL_2"/>
    <property type="match status" value="1"/>
</dbReference>
<dbReference type="SUPFAM" id="SSF52266">
    <property type="entry name" value="SGNH hydrolase"/>
    <property type="match status" value="1"/>
</dbReference>
<sequence>MNFKYLFGTLFSIPLLPIMYFQGKRIKARIPKLPEAQGVEGVVLKNTQESLQLLTIGESTIAGVGVKTHDEGFTGTLAKVLSEKLATTVKWKVYARSGHNTKKVTETIIPQIKEKRVDLIVIGLGGNDAFELNTPMRWKRHIGELIAAIKVKFTDTPIFFTNMPPIKAFPAFTPIIKFTLGNLVEILGKELAELVSDYDGVFYYTNKITLEDWIDRLDIKAEPAAFFSDGVHPSKLTYQTWGGDMANFILANKESMTRSEKDLIQELHETNN</sequence>
<evidence type="ECO:0000259" key="1">
    <source>
        <dbReference type="Pfam" id="PF13472"/>
    </source>
</evidence>
<protein>
    <submittedName>
        <fullName evidence="2">SGNH/GDSL hydrolase family protein</fullName>
    </submittedName>
</protein>
<dbReference type="PANTHER" id="PTHR30383:SF5">
    <property type="entry name" value="SGNH HYDROLASE-TYPE ESTERASE DOMAIN-CONTAINING PROTEIN"/>
    <property type="match status" value="1"/>
</dbReference>
<dbReference type="RefSeq" id="WP_386405432.1">
    <property type="nucleotide sequence ID" value="NZ_JBHTJH010000004.1"/>
</dbReference>